<evidence type="ECO:0000313" key="1">
    <source>
        <dbReference type="EMBL" id="TGD19429.1"/>
    </source>
</evidence>
<evidence type="ECO:0000313" key="2">
    <source>
        <dbReference type="Proteomes" id="UP000297348"/>
    </source>
</evidence>
<dbReference type="RefSeq" id="WP_135367563.1">
    <property type="nucleotide sequence ID" value="NZ_RKLX01000005.1"/>
</dbReference>
<dbReference type="OrthoDB" id="9796712at2"/>
<sequence>MIDRIEASADALWVTPNEDGLMRLGFADDGRELVGPVTHISWLLTSGQVKLGTPFMIVHGEHEDLTLRSPFAGRIQAVNDALADHPERLNNRNDDLDWMIDLVDE</sequence>
<proteinExistence type="predicted"/>
<organism evidence="1 2">
    <name type="scientific">Levilactobacillus suantsaiihabitans</name>
    <dbReference type="NCBI Taxonomy" id="2487722"/>
    <lineage>
        <taxon>Bacteria</taxon>
        <taxon>Bacillati</taxon>
        <taxon>Bacillota</taxon>
        <taxon>Bacilli</taxon>
        <taxon>Lactobacillales</taxon>
        <taxon>Lactobacillaceae</taxon>
        <taxon>Levilactobacillus</taxon>
    </lineage>
</organism>
<dbReference type="Pfam" id="PF01597">
    <property type="entry name" value="GCV_H"/>
    <property type="match status" value="1"/>
</dbReference>
<dbReference type="InterPro" id="IPR011053">
    <property type="entry name" value="Single_hybrid_motif"/>
</dbReference>
<dbReference type="EMBL" id="RKLX01000005">
    <property type="protein sequence ID" value="TGD19429.1"/>
    <property type="molecule type" value="Genomic_DNA"/>
</dbReference>
<keyword evidence="2" id="KW-1185">Reference proteome</keyword>
<gene>
    <name evidence="1" type="ORF">EGT51_04475</name>
</gene>
<accession>A0A4Z0J9K2</accession>
<reference evidence="1 2" key="1">
    <citation type="submission" date="2018-10" db="EMBL/GenBank/DDBJ databases">
        <title>Lactobacillus sp. R7 and Lactobacillus sp. R19 isolated from fermented mustard green product of Taiwan.</title>
        <authorList>
            <person name="Lin S.-T."/>
        </authorList>
    </citation>
    <scope>NUCLEOTIDE SEQUENCE [LARGE SCALE GENOMIC DNA]</scope>
    <source>
        <strain evidence="1 2">BCRC 81129</strain>
    </source>
</reference>
<dbReference type="Gene3D" id="2.40.50.100">
    <property type="match status" value="1"/>
</dbReference>
<name>A0A4Z0J9K2_9LACO</name>
<dbReference type="SUPFAM" id="SSF51230">
    <property type="entry name" value="Single hybrid motif"/>
    <property type="match status" value="1"/>
</dbReference>
<dbReference type="Proteomes" id="UP000297348">
    <property type="component" value="Unassembled WGS sequence"/>
</dbReference>
<dbReference type="AlphaFoldDB" id="A0A4Z0J9K2"/>
<comment type="caution">
    <text evidence="1">The sequence shown here is derived from an EMBL/GenBank/DDBJ whole genome shotgun (WGS) entry which is preliminary data.</text>
</comment>
<dbReference type="InterPro" id="IPR033753">
    <property type="entry name" value="GCV_H/Fam206"/>
</dbReference>
<protein>
    <submittedName>
        <fullName evidence="1">Glycine cleavage system H protein (Lipoate-binding)</fullName>
    </submittedName>
</protein>